<reference evidence="2 3" key="1">
    <citation type="submission" date="2016-04" db="EMBL/GenBank/DDBJ databases">
        <title>Complete genome sequence of Dokdonella koreensis DS-123T.</title>
        <authorList>
            <person name="Kim J.F."/>
            <person name="Lee H."/>
            <person name="Kwak M.-J."/>
        </authorList>
    </citation>
    <scope>NUCLEOTIDE SEQUENCE [LARGE SCALE GENOMIC DNA]</scope>
    <source>
        <strain evidence="2 3">DS-123</strain>
    </source>
</reference>
<sequence length="374" mass="39497">MTTASAPPPRSRLHPAWRFTLALLAGGVLGGFFGAALARFAPQGLPRFQAWDIAGLLGVWFGAILIHEGGHWLGGRIAGMRLLLMTVGPIRLTRDADGWRWSAFLRAGSFGGLTVMAPDPDRPIAPQLLPMIAGGPLASLLLALAGLGLALAGDGRLMLYGAAVAALSGFLFAITAVPRQIGGFLNDAARWRELRRGGAAAEQQALLGTLVAQSLAGRRPRALDAGLLERARELDDGSDPLRSATLHFLAYSMACDRGDVTTAAAALDAVAERAEAIPQGLRQAFAIELAYFQAAHRNDAPGARAWLERARGGLVEPSVRARTAAALALAEGRHDDARAALAKAEATLPRYYDRGGAHLLADQVRALRERLAAR</sequence>
<feature type="transmembrane region" description="Helical" evidence="1">
    <location>
        <begin position="128"/>
        <end position="151"/>
    </location>
</feature>
<organism evidence="2 3">
    <name type="scientific">Dokdonella koreensis DS-123</name>
    <dbReference type="NCBI Taxonomy" id="1300342"/>
    <lineage>
        <taxon>Bacteria</taxon>
        <taxon>Pseudomonadati</taxon>
        <taxon>Pseudomonadota</taxon>
        <taxon>Gammaproteobacteria</taxon>
        <taxon>Lysobacterales</taxon>
        <taxon>Rhodanobacteraceae</taxon>
        <taxon>Dokdonella</taxon>
    </lineage>
</organism>
<evidence type="ECO:0000256" key="1">
    <source>
        <dbReference type="SAM" id="Phobius"/>
    </source>
</evidence>
<keyword evidence="1" id="KW-0472">Membrane</keyword>
<feature type="transmembrane region" description="Helical" evidence="1">
    <location>
        <begin position="157"/>
        <end position="177"/>
    </location>
</feature>
<dbReference type="KEGG" id="dko:I596_538"/>
<proteinExistence type="predicted"/>
<dbReference type="Proteomes" id="UP000076830">
    <property type="component" value="Chromosome"/>
</dbReference>
<feature type="transmembrane region" description="Helical" evidence="1">
    <location>
        <begin position="48"/>
        <end position="66"/>
    </location>
</feature>
<evidence type="ECO:0000313" key="2">
    <source>
        <dbReference type="EMBL" id="ANB16575.1"/>
    </source>
</evidence>
<keyword evidence="3" id="KW-1185">Reference proteome</keyword>
<keyword evidence="1" id="KW-0812">Transmembrane</keyword>
<gene>
    <name evidence="2" type="ORF">I596_538</name>
</gene>
<accession>A0A167GHW3</accession>
<protein>
    <submittedName>
        <fullName evidence="2">Uncharacterized protein</fullName>
    </submittedName>
</protein>
<dbReference type="OrthoDB" id="5954705at2"/>
<feature type="transmembrane region" description="Helical" evidence="1">
    <location>
        <begin position="21"/>
        <end position="42"/>
    </location>
</feature>
<keyword evidence="1" id="KW-1133">Transmembrane helix</keyword>
<name>A0A167GHW3_9GAMM</name>
<dbReference type="EMBL" id="CP015249">
    <property type="protein sequence ID" value="ANB16575.1"/>
    <property type="molecule type" value="Genomic_DNA"/>
</dbReference>
<dbReference type="RefSeq" id="WP_067643700.1">
    <property type="nucleotide sequence ID" value="NZ_CP015249.1"/>
</dbReference>
<dbReference type="STRING" id="1300342.I596_538"/>
<feature type="transmembrane region" description="Helical" evidence="1">
    <location>
        <begin position="98"/>
        <end position="116"/>
    </location>
</feature>
<dbReference type="AlphaFoldDB" id="A0A167GHW3"/>
<evidence type="ECO:0000313" key="3">
    <source>
        <dbReference type="Proteomes" id="UP000076830"/>
    </source>
</evidence>